<dbReference type="AlphaFoldDB" id="A0A6H5HKT7"/>
<dbReference type="EMBL" id="CADCXU010033140">
    <property type="protein sequence ID" value="CAB0018727.1"/>
    <property type="molecule type" value="Genomic_DNA"/>
</dbReference>
<proteinExistence type="predicted"/>
<accession>A0A6H5HKT7</accession>
<reference evidence="2 3" key="1">
    <citation type="submission" date="2020-02" db="EMBL/GenBank/DDBJ databases">
        <authorList>
            <person name="Ferguson B K."/>
        </authorList>
    </citation>
    <scope>NUCLEOTIDE SEQUENCE [LARGE SCALE GENOMIC DNA]</scope>
</reference>
<feature type="region of interest" description="Disordered" evidence="1">
    <location>
        <begin position="222"/>
        <end position="257"/>
    </location>
</feature>
<dbReference type="Proteomes" id="UP000479000">
    <property type="component" value="Unassembled WGS sequence"/>
</dbReference>
<organism evidence="2 3">
    <name type="scientific">Nesidiocoris tenuis</name>
    <dbReference type="NCBI Taxonomy" id="355587"/>
    <lineage>
        <taxon>Eukaryota</taxon>
        <taxon>Metazoa</taxon>
        <taxon>Ecdysozoa</taxon>
        <taxon>Arthropoda</taxon>
        <taxon>Hexapoda</taxon>
        <taxon>Insecta</taxon>
        <taxon>Pterygota</taxon>
        <taxon>Neoptera</taxon>
        <taxon>Paraneoptera</taxon>
        <taxon>Hemiptera</taxon>
        <taxon>Heteroptera</taxon>
        <taxon>Panheteroptera</taxon>
        <taxon>Cimicomorpha</taxon>
        <taxon>Miridae</taxon>
        <taxon>Dicyphina</taxon>
        <taxon>Nesidiocoris</taxon>
    </lineage>
</organism>
<keyword evidence="3" id="KW-1185">Reference proteome</keyword>
<name>A0A6H5HKT7_9HEMI</name>
<evidence type="ECO:0000313" key="2">
    <source>
        <dbReference type="EMBL" id="CAB0018727.1"/>
    </source>
</evidence>
<evidence type="ECO:0000256" key="1">
    <source>
        <dbReference type="SAM" id="MobiDB-lite"/>
    </source>
</evidence>
<evidence type="ECO:0000313" key="3">
    <source>
        <dbReference type="Proteomes" id="UP000479000"/>
    </source>
</evidence>
<sequence>MPQSPPKRCFIPRVLPLRQPNTKIWSFSRNIWGNQHLSNSAQLFLKKNPKRKRQKTRKRRKSMTRKARTTVKSVMKLVISGDGAEAAPRVPDLRSSGTEILLNHCAMCLLCVTLWVPETDFVVPNPSEIVKDRLNKTVIPVGEDALYLSFLSRPDARTINVHCRRTAVYWQQLLRSCFRHSETASEAEALNASGVLRRFSEGQGQEQRGSFRASGSHRVETFYSDESGASGREGAGRTSIARRRVHQSNNRCGEAGRETSRVSFSDEVFPEWILMRV</sequence>
<protein>
    <submittedName>
        <fullName evidence="2">Uncharacterized protein</fullName>
    </submittedName>
</protein>
<gene>
    <name evidence="2" type="ORF">NTEN_LOCUS22511</name>
</gene>